<dbReference type="KEGG" id="vg:55007896"/>
<dbReference type="Proteomes" id="UP000279248">
    <property type="component" value="Segment"/>
</dbReference>
<organism evidence="1 2">
    <name type="scientific">Pseudomonas phage Dobby</name>
    <dbReference type="NCBI Taxonomy" id="2483611"/>
    <lineage>
        <taxon>Viruses</taxon>
        <taxon>Duplodnaviria</taxon>
        <taxon>Heunggongvirae</taxon>
        <taxon>Uroviricota</taxon>
        <taxon>Caudoviricetes</taxon>
        <taxon>Peduoviridae</taxon>
        <taxon>Citexvirus</taxon>
        <taxon>Citexvirus dobby</taxon>
    </lineage>
</organism>
<proteinExistence type="predicted"/>
<dbReference type="GeneID" id="55007896"/>
<keyword evidence="2" id="KW-1185">Reference proteome</keyword>
<name>A0A3G8F161_9CAUD</name>
<reference evidence="1 2" key="1">
    <citation type="submission" date="2018-10" db="EMBL/GenBank/DDBJ databases">
        <title>Characterization of the phiCTX-like Pseudomonas aeruginosa phage Dobby isolated from a kidney stone.</title>
        <authorList>
            <person name="Johnson G."/>
            <person name="Putonti C."/>
        </authorList>
    </citation>
    <scope>NUCLEOTIDE SEQUENCE [LARGE SCALE GENOMIC DNA]</scope>
    <source>
        <strain evidence="1 2">Dobby</strain>
    </source>
</reference>
<dbReference type="Pfam" id="PF06891">
    <property type="entry name" value="P2_Phage_GpR"/>
    <property type="match status" value="1"/>
</dbReference>
<dbReference type="InterPro" id="IPR009678">
    <property type="entry name" value="Phage_tail_completion_R"/>
</dbReference>
<evidence type="ECO:0000313" key="1">
    <source>
        <dbReference type="EMBL" id="AZF87854.1"/>
    </source>
</evidence>
<protein>
    <submittedName>
        <fullName evidence="1">Tail protein</fullName>
    </submittedName>
</protein>
<evidence type="ECO:0000313" key="2">
    <source>
        <dbReference type="Proteomes" id="UP000279248"/>
    </source>
</evidence>
<sequence>MNKPDSLKAHLLAAVPELRNNGDRLVIFIDNGRVRSTSAESLSFEYAYDLQVILTDFAGHPDSVFLPLLGWLLVNQSDLLANLTKVQDGITFEADMLDRSKVDLGIVLQLTERVVVKRREDGRYDVSHPEEPQLTEAIEVDGPMQMLANGELLAEWTPPTPTEAVMLETPQIRRPANG</sequence>
<accession>A0A3G8F161</accession>
<dbReference type="RefSeq" id="YP_009816615.1">
    <property type="nucleotide sequence ID" value="NC_048109.1"/>
</dbReference>
<dbReference type="EMBL" id="MK034952">
    <property type="protein sequence ID" value="AZF87854.1"/>
    <property type="molecule type" value="Genomic_DNA"/>
</dbReference>